<evidence type="ECO:0000256" key="5">
    <source>
        <dbReference type="ARBA" id="ARBA00023242"/>
    </source>
</evidence>
<dbReference type="EMBL" id="MPUH01000174">
    <property type="protein sequence ID" value="OMJ87530.1"/>
    <property type="molecule type" value="Genomic_DNA"/>
</dbReference>
<evidence type="ECO:0000313" key="10">
    <source>
        <dbReference type="Proteomes" id="UP000187209"/>
    </source>
</evidence>
<feature type="region of interest" description="Disordered" evidence="8">
    <location>
        <begin position="194"/>
        <end position="215"/>
    </location>
</feature>
<evidence type="ECO:0000256" key="1">
    <source>
        <dbReference type="ARBA" id="ARBA00004604"/>
    </source>
</evidence>
<organism evidence="9 10">
    <name type="scientific">Stentor coeruleus</name>
    <dbReference type="NCBI Taxonomy" id="5963"/>
    <lineage>
        <taxon>Eukaryota</taxon>
        <taxon>Sar</taxon>
        <taxon>Alveolata</taxon>
        <taxon>Ciliophora</taxon>
        <taxon>Postciliodesmatophora</taxon>
        <taxon>Heterotrichea</taxon>
        <taxon>Heterotrichida</taxon>
        <taxon>Stentoridae</taxon>
        <taxon>Stentor</taxon>
    </lineage>
</organism>
<dbReference type="PANTHER" id="PTHR21738:SF0">
    <property type="entry name" value="RIBOSOMAL RNA PROCESSING PROTEIN 36 HOMOLOG"/>
    <property type="match status" value="1"/>
</dbReference>
<name>A0A1R2CF06_9CILI</name>
<proteinExistence type="inferred from homology"/>
<dbReference type="GO" id="GO:0000462">
    <property type="term" value="P:maturation of SSU-rRNA from tricistronic rRNA transcript (SSU-rRNA, 5.8S rRNA, LSU-rRNA)"/>
    <property type="evidence" value="ECO:0007669"/>
    <property type="project" value="TreeGrafter"/>
</dbReference>
<accession>A0A1R2CF06</accession>
<feature type="coiled-coil region" evidence="7">
    <location>
        <begin position="117"/>
        <end position="151"/>
    </location>
</feature>
<evidence type="ECO:0000256" key="8">
    <source>
        <dbReference type="SAM" id="MobiDB-lite"/>
    </source>
</evidence>
<dbReference type="Pfam" id="PF06102">
    <property type="entry name" value="RRP36"/>
    <property type="match status" value="1"/>
</dbReference>
<comment type="caution">
    <text evidence="9">The sequence shown here is derived from an EMBL/GenBank/DDBJ whole genome shotgun (WGS) entry which is preliminary data.</text>
</comment>
<dbReference type="GO" id="GO:0005730">
    <property type="term" value="C:nucleolus"/>
    <property type="evidence" value="ECO:0007669"/>
    <property type="project" value="UniProtKB-SubCell"/>
</dbReference>
<keyword evidence="7" id="KW-0175">Coiled coil</keyword>
<sequence>MEEVPFKKQLAKDRKKSEVKAVDTTFKRASKHAPKEMSSKMPASKIKPIKFYRSDEDPESGKFVKKFKPKDPRFENYAGNFNQGLFEASYSFMDDYRSNELSELEKSLHDTAYSDQYDSLKKVYMKKKQEIQRFEDQNRENKLKRKFKKEEKEKVQKGKKPFFLKKGLIKMMAMKEKMEDLKVQGKYEDYIRKKRKREKTMQRSEAFALPSERRT</sequence>
<dbReference type="Proteomes" id="UP000187209">
    <property type="component" value="Unassembled WGS sequence"/>
</dbReference>
<comment type="function">
    <text evidence="6">Component of the 90S pre-ribosome involved in the maturation of rRNAs. Required for early cleavages of the pre-RNAs in the 40S ribosomal subunit maturation pathway.</text>
</comment>
<comment type="similarity">
    <text evidence="2 6">Belongs to the RRP36 family.</text>
</comment>
<keyword evidence="4 6" id="KW-0698">rRNA processing</keyword>
<comment type="subunit">
    <text evidence="6">Associates with 90S and pre-40S pre-ribosomal particles.</text>
</comment>
<evidence type="ECO:0000256" key="7">
    <source>
        <dbReference type="SAM" id="Coils"/>
    </source>
</evidence>
<keyword evidence="10" id="KW-1185">Reference proteome</keyword>
<evidence type="ECO:0000256" key="6">
    <source>
        <dbReference type="RuleBase" id="RU368027"/>
    </source>
</evidence>
<comment type="subcellular location">
    <subcellularLocation>
        <location evidence="1 6">Nucleus</location>
        <location evidence="1 6">Nucleolus</location>
    </subcellularLocation>
</comment>
<feature type="compositionally biased region" description="Basic and acidic residues" evidence="8">
    <location>
        <begin position="1"/>
        <end position="21"/>
    </location>
</feature>
<evidence type="ECO:0000256" key="2">
    <source>
        <dbReference type="ARBA" id="ARBA00009418"/>
    </source>
</evidence>
<evidence type="ECO:0000313" key="9">
    <source>
        <dbReference type="EMBL" id="OMJ87530.1"/>
    </source>
</evidence>
<dbReference type="AlphaFoldDB" id="A0A1R2CF06"/>
<protein>
    <recommendedName>
        <fullName evidence="6">rRNA biogenesis protein RRP36</fullName>
    </recommendedName>
</protein>
<keyword evidence="6" id="KW-0687">Ribonucleoprotein</keyword>
<reference evidence="9 10" key="1">
    <citation type="submission" date="2016-11" db="EMBL/GenBank/DDBJ databases">
        <title>The macronuclear genome of Stentor coeruleus: a giant cell with tiny introns.</title>
        <authorList>
            <person name="Slabodnick M."/>
            <person name="Ruby J.G."/>
            <person name="Reiff S.B."/>
            <person name="Swart E.C."/>
            <person name="Gosai S."/>
            <person name="Prabakaran S."/>
            <person name="Witkowska E."/>
            <person name="Larue G.E."/>
            <person name="Fisher S."/>
            <person name="Freeman R.M."/>
            <person name="Gunawardena J."/>
            <person name="Chu W."/>
            <person name="Stover N.A."/>
            <person name="Gregory B.D."/>
            <person name="Nowacki M."/>
            <person name="Derisi J."/>
            <person name="Roy S.W."/>
            <person name="Marshall W.F."/>
            <person name="Sood P."/>
        </authorList>
    </citation>
    <scope>NUCLEOTIDE SEQUENCE [LARGE SCALE GENOMIC DNA]</scope>
    <source>
        <strain evidence="9">WM001</strain>
    </source>
</reference>
<dbReference type="OrthoDB" id="448446at2759"/>
<dbReference type="PANTHER" id="PTHR21738">
    <property type="entry name" value="RIBOSOMAL RNA PROCESSING PROTEIN 36 HOMOLOG"/>
    <property type="match status" value="1"/>
</dbReference>
<evidence type="ECO:0000256" key="4">
    <source>
        <dbReference type="ARBA" id="ARBA00022552"/>
    </source>
</evidence>
<dbReference type="InterPro" id="IPR009292">
    <property type="entry name" value="RRP36"/>
</dbReference>
<feature type="region of interest" description="Disordered" evidence="8">
    <location>
        <begin position="1"/>
        <end position="42"/>
    </location>
</feature>
<dbReference type="GO" id="GO:0030686">
    <property type="term" value="C:90S preribosome"/>
    <property type="evidence" value="ECO:0007669"/>
    <property type="project" value="TreeGrafter"/>
</dbReference>
<keyword evidence="5 6" id="KW-0539">Nucleus</keyword>
<keyword evidence="3 6" id="KW-0690">Ribosome biogenesis</keyword>
<evidence type="ECO:0000256" key="3">
    <source>
        <dbReference type="ARBA" id="ARBA00022517"/>
    </source>
</evidence>
<gene>
    <name evidence="9" type="ORF">SteCoe_10704</name>
</gene>